<sequence>MRDSNLIHPSSIRVWRGFRNAGYLSDRSGFVDKLADVFIPLTCQAMMPIGLRSYIPTLVKSDVQGMPDEVALVGYSDQQTYYSASHDTVIGRAYGLLHNEVFNFTRDGNIPPSRSGFPKVYTTGPLKPSQAYYFSGKPIDWSSTPVAVFVVPGNNTEEQSQLIAVLQDAIRKNLITEAILVQDSASFVLWLALKVVGNVPENIQALTSDKPGAIRSFSVPDKVMQMWTEREGGIPIKDNETLNLTLENSGLMKAAS</sequence>
<protein>
    <submittedName>
        <fullName evidence="1">Uncharacterized protein</fullName>
    </submittedName>
</protein>
<evidence type="ECO:0000313" key="2">
    <source>
        <dbReference type="Proteomes" id="UP000185639"/>
    </source>
</evidence>
<dbReference type="RefSeq" id="WP_076515872.1">
    <property type="nucleotide sequence ID" value="NZ_FTOH01000006.1"/>
</dbReference>
<dbReference type="OrthoDB" id="5915616at2"/>
<dbReference type="EMBL" id="FTOH01000006">
    <property type="protein sequence ID" value="SIS91063.1"/>
    <property type="molecule type" value="Genomic_DNA"/>
</dbReference>
<dbReference type="AlphaFoldDB" id="A0A1N7MY69"/>
<proteinExistence type="predicted"/>
<keyword evidence="2" id="KW-1185">Reference proteome</keyword>
<reference evidence="2" key="1">
    <citation type="submission" date="2017-01" db="EMBL/GenBank/DDBJ databases">
        <authorList>
            <person name="Varghese N."/>
            <person name="Submissions S."/>
        </authorList>
    </citation>
    <scope>NUCLEOTIDE SEQUENCE [LARGE SCALE GENOMIC DNA]</scope>
    <source>
        <strain evidence="2">DSM 24913</strain>
    </source>
</reference>
<gene>
    <name evidence="1" type="ORF">SAMN05421686_10657</name>
</gene>
<accession>A0A1N7MY69</accession>
<organism evidence="1 2">
    <name type="scientific">Thalassolituus maritimus</name>
    <dbReference type="NCBI Taxonomy" id="484498"/>
    <lineage>
        <taxon>Bacteria</taxon>
        <taxon>Pseudomonadati</taxon>
        <taxon>Pseudomonadota</taxon>
        <taxon>Gammaproteobacteria</taxon>
        <taxon>Oceanospirillales</taxon>
        <taxon>Oceanospirillaceae</taxon>
        <taxon>Thalassolituus</taxon>
    </lineage>
</organism>
<evidence type="ECO:0000313" key="1">
    <source>
        <dbReference type="EMBL" id="SIS91063.1"/>
    </source>
</evidence>
<dbReference type="Proteomes" id="UP000185639">
    <property type="component" value="Unassembled WGS sequence"/>
</dbReference>
<name>A0A1N7MY69_9GAMM</name>